<gene>
    <name evidence="1" type="ORF">QAD02_001309</name>
</gene>
<evidence type="ECO:0000313" key="1">
    <source>
        <dbReference type="EMBL" id="KAJ8670050.1"/>
    </source>
</evidence>
<name>A0ACC2NKH5_9HYME</name>
<dbReference type="EMBL" id="CM056743">
    <property type="protein sequence ID" value="KAJ8670050.1"/>
    <property type="molecule type" value="Genomic_DNA"/>
</dbReference>
<comment type="caution">
    <text evidence="1">The sequence shown here is derived from an EMBL/GenBank/DDBJ whole genome shotgun (WGS) entry which is preliminary data.</text>
</comment>
<accession>A0ACC2NKH5</accession>
<keyword evidence="2" id="KW-1185">Reference proteome</keyword>
<sequence>MKSIVTIFIAVAISFVSSDDDYEIFTMDQYDTNEIEPVRTAPPYNADEEPMVEVDGIPMVSIRINGKPSGVGVIIAPQFLLTAWTNLRRSPKNNITIVARLGFGDIAPSLTFSIKDVRRHFDFEVRRPANGVSRPINDIAVVRINGNFSVDPGRIMMLPMVEQGYEIPVDHVGEVLGFGPNETPEEGDFIILGQKDCEKRYFNQGGPYNGEICAIGASNPEIPANMCDGDEGSPLIYEQYLVGIATWLFDCDTDGKTKNPAVFTPIGRYRRWIDSVMKEMLSNGGIQTTQ</sequence>
<dbReference type="Proteomes" id="UP001239111">
    <property type="component" value="Chromosome 3"/>
</dbReference>
<reference evidence="1" key="1">
    <citation type="submission" date="2023-04" db="EMBL/GenBank/DDBJ databases">
        <title>A chromosome-level genome assembly of the parasitoid wasp Eretmocerus hayati.</title>
        <authorList>
            <person name="Zhong Y."/>
            <person name="Liu S."/>
            <person name="Liu Y."/>
        </authorList>
    </citation>
    <scope>NUCLEOTIDE SEQUENCE</scope>
    <source>
        <strain evidence="1">ZJU_SS_LIU_2023</strain>
    </source>
</reference>
<organism evidence="1 2">
    <name type="scientific">Eretmocerus hayati</name>
    <dbReference type="NCBI Taxonomy" id="131215"/>
    <lineage>
        <taxon>Eukaryota</taxon>
        <taxon>Metazoa</taxon>
        <taxon>Ecdysozoa</taxon>
        <taxon>Arthropoda</taxon>
        <taxon>Hexapoda</taxon>
        <taxon>Insecta</taxon>
        <taxon>Pterygota</taxon>
        <taxon>Neoptera</taxon>
        <taxon>Endopterygota</taxon>
        <taxon>Hymenoptera</taxon>
        <taxon>Apocrita</taxon>
        <taxon>Proctotrupomorpha</taxon>
        <taxon>Chalcidoidea</taxon>
        <taxon>Aphelinidae</taxon>
        <taxon>Aphelininae</taxon>
        <taxon>Eretmocerus</taxon>
    </lineage>
</organism>
<proteinExistence type="predicted"/>
<protein>
    <submittedName>
        <fullName evidence="1">Uncharacterized protein</fullName>
    </submittedName>
</protein>
<evidence type="ECO:0000313" key="2">
    <source>
        <dbReference type="Proteomes" id="UP001239111"/>
    </source>
</evidence>